<dbReference type="InterPro" id="IPR003961">
    <property type="entry name" value="FN3_dom"/>
</dbReference>
<dbReference type="SMART" id="SM00631">
    <property type="entry name" value="Zn_pept"/>
    <property type="match status" value="1"/>
</dbReference>
<dbReference type="CDD" id="cd00063">
    <property type="entry name" value="FN3"/>
    <property type="match status" value="1"/>
</dbReference>
<dbReference type="CDD" id="cd18173">
    <property type="entry name" value="M14_CP_bacteria"/>
    <property type="match status" value="1"/>
</dbReference>
<dbReference type="OrthoDB" id="1652165at2"/>
<dbReference type="SMART" id="SM00060">
    <property type="entry name" value="FN3"/>
    <property type="match status" value="1"/>
</dbReference>
<dbReference type="AlphaFoldDB" id="A0A5D0QPR0"/>
<dbReference type="InterPro" id="IPR045474">
    <property type="entry name" value="GEVED"/>
</dbReference>
<dbReference type="PROSITE" id="PS52035">
    <property type="entry name" value="PEPTIDASE_M14"/>
    <property type="match status" value="1"/>
</dbReference>
<dbReference type="PANTHER" id="PTHR11532:SF62">
    <property type="entry name" value="CARBOXYPEPTIDASE D"/>
    <property type="match status" value="1"/>
</dbReference>
<organism evidence="7 8">
    <name type="scientific">Bizionia algoritergicola</name>
    <dbReference type="NCBI Taxonomy" id="291187"/>
    <lineage>
        <taxon>Bacteria</taxon>
        <taxon>Pseudomonadati</taxon>
        <taxon>Bacteroidota</taxon>
        <taxon>Flavobacteriia</taxon>
        <taxon>Flavobacteriales</taxon>
        <taxon>Flavobacteriaceae</taxon>
        <taxon>Bizionia</taxon>
    </lineage>
</organism>
<dbReference type="Pfam" id="PF00041">
    <property type="entry name" value="fn3"/>
    <property type="match status" value="1"/>
</dbReference>
<feature type="active site" description="Proton donor/acceptor" evidence="3">
    <location>
        <position position="391"/>
    </location>
</feature>
<dbReference type="InterPro" id="IPR050753">
    <property type="entry name" value="Peptidase_M14_domain"/>
</dbReference>
<dbReference type="RefSeq" id="WP_082986010.1">
    <property type="nucleotide sequence ID" value="NZ_VSKL01000007.1"/>
</dbReference>
<dbReference type="Gene3D" id="3.40.630.10">
    <property type="entry name" value="Zn peptidases"/>
    <property type="match status" value="1"/>
</dbReference>
<name>A0A5D0QPR0_9FLAO</name>
<dbReference type="GO" id="GO:0016485">
    <property type="term" value="P:protein processing"/>
    <property type="evidence" value="ECO:0007669"/>
    <property type="project" value="TreeGrafter"/>
</dbReference>
<comment type="caution">
    <text evidence="7">The sequence shown here is derived from an EMBL/GenBank/DDBJ whole genome shotgun (WGS) entry which is preliminary data.</text>
</comment>
<dbReference type="InterPro" id="IPR000834">
    <property type="entry name" value="Peptidase_M14"/>
</dbReference>
<dbReference type="Proteomes" id="UP000324358">
    <property type="component" value="Unassembled WGS sequence"/>
</dbReference>
<dbReference type="Pfam" id="PF20009">
    <property type="entry name" value="GEVED"/>
    <property type="match status" value="1"/>
</dbReference>
<keyword evidence="8" id="KW-1185">Reference proteome</keyword>
<dbReference type="GO" id="GO:0006518">
    <property type="term" value="P:peptide metabolic process"/>
    <property type="evidence" value="ECO:0007669"/>
    <property type="project" value="TreeGrafter"/>
</dbReference>
<evidence type="ECO:0000259" key="6">
    <source>
        <dbReference type="PROSITE" id="PS52035"/>
    </source>
</evidence>
<accession>A0A5D0QPR0</accession>
<dbReference type="InterPro" id="IPR036116">
    <property type="entry name" value="FN3_sf"/>
</dbReference>
<dbReference type="Gene3D" id="2.60.40.1120">
    <property type="entry name" value="Carboxypeptidase-like, regulatory domain"/>
    <property type="match status" value="1"/>
</dbReference>
<dbReference type="SUPFAM" id="SSF53187">
    <property type="entry name" value="Zn-dependent exopeptidases"/>
    <property type="match status" value="1"/>
</dbReference>
<reference evidence="7 8" key="1">
    <citation type="submission" date="2019-08" db="EMBL/GenBank/DDBJ databases">
        <title>Genomes of Antarctic Bizionia species.</title>
        <authorList>
            <person name="Bowman J.P."/>
        </authorList>
    </citation>
    <scope>NUCLEOTIDE SEQUENCE [LARGE SCALE GENOMIC DNA]</scope>
    <source>
        <strain evidence="7 8">APA-1</strain>
    </source>
</reference>
<evidence type="ECO:0000313" key="7">
    <source>
        <dbReference type="EMBL" id="TYB70865.1"/>
    </source>
</evidence>
<dbReference type="Pfam" id="PF18962">
    <property type="entry name" value="Por_Secre_tail"/>
    <property type="match status" value="1"/>
</dbReference>
<dbReference type="InterPro" id="IPR026444">
    <property type="entry name" value="Secre_tail"/>
</dbReference>
<protein>
    <submittedName>
        <fullName evidence="7">T9SS type A sorting domain-containing protein</fullName>
    </submittedName>
</protein>
<dbReference type="GO" id="GO:0005615">
    <property type="term" value="C:extracellular space"/>
    <property type="evidence" value="ECO:0007669"/>
    <property type="project" value="TreeGrafter"/>
</dbReference>
<comment type="similarity">
    <text evidence="3">Belongs to the peptidase M14 family.</text>
</comment>
<proteinExistence type="inferred from homology"/>
<evidence type="ECO:0000259" key="5">
    <source>
        <dbReference type="PROSITE" id="PS50853"/>
    </source>
</evidence>
<evidence type="ECO:0000256" key="2">
    <source>
        <dbReference type="ARBA" id="ARBA00023180"/>
    </source>
</evidence>
<evidence type="ECO:0000256" key="3">
    <source>
        <dbReference type="PROSITE-ProRule" id="PRU01379"/>
    </source>
</evidence>
<dbReference type="NCBIfam" id="TIGR04183">
    <property type="entry name" value="Por_Secre_tail"/>
    <property type="match status" value="1"/>
</dbReference>
<dbReference type="EMBL" id="VSKL01000007">
    <property type="protein sequence ID" value="TYB70865.1"/>
    <property type="molecule type" value="Genomic_DNA"/>
</dbReference>
<feature type="chain" id="PRO_5022764319" evidence="4">
    <location>
        <begin position="27"/>
        <end position="843"/>
    </location>
</feature>
<evidence type="ECO:0000313" key="8">
    <source>
        <dbReference type="Proteomes" id="UP000324358"/>
    </source>
</evidence>
<feature type="domain" description="Fibronectin type-III" evidence="5">
    <location>
        <begin position="511"/>
        <end position="597"/>
    </location>
</feature>
<feature type="domain" description="Peptidase M14" evidence="6">
    <location>
        <begin position="129"/>
        <end position="421"/>
    </location>
</feature>
<keyword evidence="1 4" id="KW-0732">Signal</keyword>
<dbReference type="GO" id="GO:0004181">
    <property type="term" value="F:metallocarboxypeptidase activity"/>
    <property type="evidence" value="ECO:0007669"/>
    <property type="project" value="InterPro"/>
</dbReference>
<dbReference type="Pfam" id="PF00246">
    <property type="entry name" value="Peptidase_M14"/>
    <property type="match status" value="1"/>
</dbReference>
<dbReference type="PANTHER" id="PTHR11532">
    <property type="entry name" value="PROTEASE M14 CARBOXYPEPTIDASE"/>
    <property type="match status" value="1"/>
</dbReference>
<dbReference type="SUPFAM" id="SSF49464">
    <property type="entry name" value="Carboxypeptidase regulatory domain-like"/>
    <property type="match status" value="1"/>
</dbReference>
<gene>
    <name evidence="7" type="ORF">ES675_15265</name>
</gene>
<dbReference type="InterPro" id="IPR013783">
    <property type="entry name" value="Ig-like_fold"/>
</dbReference>
<dbReference type="PROSITE" id="PS50853">
    <property type="entry name" value="FN3"/>
    <property type="match status" value="1"/>
</dbReference>
<dbReference type="SUPFAM" id="SSF49265">
    <property type="entry name" value="Fibronectin type III"/>
    <property type="match status" value="1"/>
</dbReference>
<feature type="signal peptide" evidence="4">
    <location>
        <begin position="1"/>
        <end position="26"/>
    </location>
</feature>
<evidence type="ECO:0000256" key="4">
    <source>
        <dbReference type="SAM" id="SignalP"/>
    </source>
</evidence>
<sequence length="843" mass="93378">MKINYSKLKIQTTLFVFLFAFSMMQAQVNASRQANQYLSEKGEVTFSFQINDVSEIESMTSEMSILNYDPNTRTVYAWANTEQFRRFEASNRTFEVNPADNEATGIVMSNELPASQNRGPYPLTFPLTAYPTYADYALQMQEFAINHPDICELVDIGGTTEGASGGNKRLLFLKLSDNIGTEEAEPKVMYTSSIHGDEITGYPLMLNLIDYFITAYKNTGHSDHLRIKNLIDNSEVWINPMANPDGTYFNNASNTSVVSARRANANGKDLNRNYPDNVNGPHSNGHTSYELETQHFMSLAANTHFVLSANFHGGVEVVNYPWDNTYDRHADDDWFIQISREYADNAQANSPSGYMTGLNNGITHGADWYRVYGGRQDYMNFTHQCKETTMELSDTKLIPSNQLVNHWNYNREALIEYLIQGTYGFQGKVKDVVSGDPIEATIKLVGHDAVGSHTVSNLPQGDFYRPVFAGTYNILIEAPCYQSATLTNQTIANYQTITLADILLTPLTATAPTSLNTSGTDASSTNASWTAATADSFDLRYREVGTPTWTDILGISSNPYQITGLSPNTTYEFQVKSYCGSNSTTYSNSQQFTTTNINYCNAQGNSIEDEFIGIVTINGTSNNTVNSTTSGYSDFTGTNVFGDLDILTNATGNTISVTKEWSGANYNDAVTAWIDFNQNGTFETSERIFRSSSSTNNPVSGTFDVPNDAALGNTRMRVLLKYYSGAGNNADNPCESFNYGEVEDYTLNITNSTLNVDSFNANTIRVFPNPFNNSVNIKLMDSNPVDISVFDISGRIVSKLNEANPVNQTITLDNLNKLSAGTYFIQIQNKAGDKTVVKRIIKQ</sequence>
<dbReference type="GO" id="GO:0008270">
    <property type="term" value="F:zinc ion binding"/>
    <property type="evidence" value="ECO:0007669"/>
    <property type="project" value="InterPro"/>
</dbReference>
<dbReference type="Gene3D" id="2.60.40.10">
    <property type="entry name" value="Immunoglobulins"/>
    <property type="match status" value="1"/>
</dbReference>
<dbReference type="InterPro" id="IPR008969">
    <property type="entry name" value="CarboxyPept-like_regulatory"/>
</dbReference>
<evidence type="ECO:0000256" key="1">
    <source>
        <dbReference type="ARBA" id="ARBA00022729"/>
    </source>
</evidence>
<keyword evidence="2" id="KW-0325">Glycoprotein</keyword>
<dbReference type="PRINTS" id="PR00765">
    <property type="entry name" value="CRBOXYPTASEA"/>
</dbReference>